<keyword evidence="2" id="KW-0547">Nucleotide-binding</keyword>
<evidence type="ECO:0000256" key="1">
    <source>
        <dbReference type="ARBA" id="ARBA00022448"/>
    </source>
</evidence>
<evidence type="ECO:0000256" key="2">
    <source>
        <dbReference type="ARBA" id="ARBA00022741"/>
    </source>
</evidence>
<evidence type="ECO:0000256" key="3">
    <source>
        <dbReference type="ARBA" id="ARBA00022840"/>
    </source>
</evidence>
<proteinExistence type="predicted"/>
<reference evidence="5 6" key="1">
    <citation type="submission" date="2021-01" db="EMBL/GenBank/DDBJ databases">
        <title>Azospirillum sp. YIM DDC1 draft genome.</title>
        <authorList>
            <person name="Wang Y.-X."/>
        </authorList>
    </citation>
    <scope>NUCLEOTIDE SEQUENCE [LARGE SCALE GENOMIC DNA]</scope>
    <source>
        <strain evidence="5 6">YIM DDC1</strain>
    </source>
</reference>
<keyword evidence="1" id="KW-0813">Transport</keyword>
<dbReference type="InterPro" id="IPR003593">
    <property type="entry name" value="AAA+_ATPase"/>
</dbReference>
<organism evidence="5 6">
    <name type="scientific">Azospirillum aestuarii</name>
    <dbReference type="NCBI Taxonomy" id="2802052"/>
    <lineage>
        <taxon>Bacteria</taxon>
        <taxon>Pseudomonadati</taxon>
        <taxon>Pseudomonadota</taxon>
        <taxon>Alphaproteobacteria</taxon>
        <taxon>Rhodospirillales</taxon>
        <taxon>Azospirillaceae</taxon>
        <taxon>Azospirillum</taxon>
    </lineage>
</organism>
<accession>A0ABS1HWG7</accession>
<dbReference type="InterPro" id="IPR003439">
    <property type="entry name" value="ABC_transporter-like_ATP-bd"/>
</dbReference>
<gene>
    <name evidence="5" type="ORF">JJL56_09740</name>
</gene>
<dbReference type="InterPro" id="IPR051120">
    <property type="entry name" value="ABC_AA/LPS_Transport"/>
</dbReference>
<dbReference type="SUPFAM" id="SSF52540">
    <property type="entry name" value="P-loop containing nucleoside triphosphate hydrolases"/>
    <property type="match status" value="1"/>
</dbReference>
<keyword evidence="6" id="KW-1185">Reference proteome</keyword>
<dbReference type="EMBL" id="JAEPIV010000003">
    <property type="protein sequence ID" value="MBK4719151.1"/>
    <property type="molecule type" value="Genomic_DNA"/>
</dbReference>
<dbReference type="GO" id="GO:0005524">
    <property type="term" value="F:ATP binding"/>
    <property type="evidence" value="ECO:0007669"/>
    <property type="project" value="UniProtKB-KW"/>
</dbReference>
<dbReference type="PANTHER" id="PTHR45772:SF2">
    <property type="entry name" value="ABC TRANSPORTER ATP-BINDING PROTEIN"/>
    <property type="match status" value="1"/>
</dbReference>
<protein>
    <submittedName>
        <fullName evidence="5">ABC transporter ATP-binding protein</fullName>
    </submittedName>
</protein>
<dbReference type="Gene3D" id="3.40.50.300">
    <property type="entry name" value="P-loop containing nucleotide triphosphate hydrolases"/>
    <property type="match status" value="1"/>
</dbReference>
<feature type="domain" description="ABC transporter" evidence="4">
    <location>
        <begin position="15"/>
        <end position="256"/>
    </location>
</feature>
<name>A0ABS1HWG7_9PROT</name>
<dbReference type="InterPro" id="IPR027417">
    <property type="entry name" value="P-loop_NTPase"/>
</dbReference>
<sequence length="261" mass="27910">MGRRRGEAPVSRPLLSTNSLVKRFGGLAATDGLSLSVAEGELHALIGPNGAGKTTLIGQLSGELTPDSGTILFDGRDVTRLPVHKRAQRGLARSFQITSIFPSFTALDNVALAVQAHAGHSFRFWRDAGRDRRLSDPARAVLERVGLGARADTRADALAHGEKRQLELAMALATGPRLLLLDEPMAGMGPEDSARMVELLQELKGGVTILLVEHDMDAVFALADRITVLVRGKDLASGTPAEIRNDPAVREAYLGDELEVV</sequence>
<comment type="caution">
    <text evidence="5">The sequence shown here is derived from an EMBL/GenBank/DDBJ whole genome shotgun (WGS) entry which is preliminary data.</text>
</comment>
<dbReference type="Pfam" id="PF12399">
    <property type="entry name" value="BCA_ABC_TP_C"/>
    <property type="match status" value="1"/>
</dbReference>
<dbReference type="Proteomes" id="UP000654452">
    <property type="component" value="Unassembled WGS sequence"/>
</dbReference>
<dbReference type="CDD" id="cd03219">
    <property type="entry name" value="ABC_Mj1267_LivG_branched"/>
    <property type="match status" value="1"/>
</dbReference>
<dbReference type="PROSITE" id="PS50893">
    <property type="entry name" value="ABC_TRANSPORTER_2"/>
    <property type="match status" value="1"/>
</dbReference>
<dbReference type="SMART" id="SM00382">
    <property type="entry name" value="AAA"/>
    <property type="match status" value="1"/>
</dbReference>
<evidence type="ECO:0000313" key="6">
    <source>
        <dbReference type="Proteomes" id="UP000654452"/>
    </source>
</evidence>
<dbReference type="Pfam" id="PF00005">
    <property type="entry name" value="ABC_tran"/>
    <property type="match status" value="1"/>
</dbReference>
<evidence type="ECO:0000259" key="4">
    <source>
        <dbReference type="PROSITE" id="PS50893"/>
    </source>
</evidence>
<keyword evidence="3 5" id="KW-0067">ATP-binding</keyword>
<dbReference type="PANTHER" id="PTHR45772">
    <property type="entry name" value="CONSERVED COMPONENT OF ABC TRANSPORTER FOR NATURAL AMINO ACIDS-RELATED"/>
    <property type="match status" value="1"/>
</dbReference>
<dbReference type="InterPro" id="IPR032823">
    <property type="entry name" value="BCA_ABC_TP_C"/>
</dbReference>
<evidence type="ECO:0000313" key="5">
    <source>
        <dbReference type="EMBL" id="MBK4719151.1"/>
    </source>
</evidence>